<protein>
    <recommendedName>
        <fullName evidence="5">AIG1-type G domain-containing protein</fullName>
    </recommendedName>
</protein>
<evidence type="ECO:0000256" key="2">
    <source>
        <dbReference type="ARBA" id="ARBA00022741"/>
    </source>
</evidence>
<dbReference type="AlphaFoldDB" id="A0ABD0XD68"/>
<feature type="compositionally biased region" description="Basic and acidic residues" evidence="4">
    <location>
        <begin position="262"/>
        <end position="271"/>
    </location>
</feature>
<keyword evidence="3" id="KW-0342">GTP-binding</keyword>
<evidence type="ECO:0000256" key="4">
    <source>
        <dbReference type="SAM" id="MobiDB-lite"/>
    </source>
</evidence>
<reference evidence="6 7" key="1">
    <citation type="submission" date="2024-06" db="EMBL/GenBank/DDBJ databases">
        <authorList>
            <person name="Pan Q."/>
            <person name="Wen M."/>
            <person name="Jouanno E."/>
            <person name="Zahm M."/>
            <person name="Klopp C."/>
            <person name="Cabau C."/>
            <person name="Louis A."/>
            <person name="Berthelot C."/>
            <person name="Parey E."/>
            <person name="Roest Crollius H."/>
            <person name="Montfort J."/>
            <person name="Robinson-Rechavi M."/>
            <person name="Bouchez O."/>
            <person name="Lampietro C."/>
            <person name="Lopez Roques C."/>
            <person name="Donnadieu C."/>
            <person name="Postlethwait J."/>
            <person name="Bobe J."/>
            <person name="Verreycken H."/>
            <person name="Guiguen Y."/>
        </authorList>
    </citation>
    <scope>NUCLEOTIDE SEQUENCE [LARGE SCALE GENOMIC DNA]</scope>
    <source>
        <strain evidence="6">Up_M1</strain>
        <tissue evidence="6">Testis</tissue>
    </source>
</reference>
<evidence type="ECO:0000256" key="3">
    <source>
        <dbReference type="ARBA" id="ARBA00023134"/>
    </source>
</evidence>
<feature type="region of interest" description="Disordered" evidence="4">
    <location>
        <begin position="259"/>
        <end position="286"/>
    </location>
</feature>
<evidence type="ECO:0000256" key="1">
    <source>
        <dbReference type="ARBA" id="ARBA00008535"/>
    </source>
</evidence>
<dbReference type="InterPro" id="IPR006703">
    <property type="entry name" value="G_AIG1"/>
</dbReference>
<dbReference type="FunFam" id="3.40.50.300:FF:000366">
    <property type="entry name" value="GTPase, IMAP family member 2"/>
    <property type="match status" value="1"/>
</dbReference>
<dbReference type="SUPFAM" id="SSF52540">
    <property type="entry name" value="P-loop containing nucleoside triphosphate hydrolases"/>
    <property type="match status" value="1"/>
</dbReference>
<dbReference type="Gene3D" id="3.40.50.300">
    <property type="entry name" value="P-loop containing nucleotide triphosphate hydrolases"/>
    <property type="match status" value="1"/>
</dbReference>
<keyword evidence="2" id="KW-0547">Nucleotide-binding</keyword>
<organism evidence="6 7">
    <name type="scientific">Umbra pygmaea</name>
    <name type="common">Eastern mudminnow</name>
    <dbReference type="NCBI Taxonomy" id="75934"/>
    <lineage>
        <taxon>Eukaryota</taxon>
        <taxon>Metazoa</taxon>
        <taxon>Chordata</taxon>
        <taxon>Craniata</taxon>
        <taxon>Vertebrata</taxon>
        <taxon>Euteleostomi</taxon>
        <taxon>Actinopterygii</taxon>
        <taxon>Neopterygii</taxon>
        <taxon>Teleostei</taxon>
        <taxon>Protacanthopterygii</taxon>
        <taxon>Esociformes</taxon>
        <taxon>Umbridae</taxon>
        <taxon>Umbra</taxon>
    </lineage>
</organism>
<dbReference type="EMBL" id="JAGEUA010000002">
    <property type="protein sequence ID" value="KAL1005612.1"/>
    <property type="molecule type" value="Genomic_DNA"/>
</dbReference>
<comment type="caution">
    <text evidence="6">The sequence shown here is derived from an EMBL/GenBank/DDBJ whole genome shotgun (WGS) entry which is preliminary data.</text>
</comment>
<dbReference type="InterPro" id="IPR027417">
    <property type="entry name" value="P-loop_NTPase"/>
</dbReference>
<dbReference type="PANTHER" id="PTHR10903">
    <property type="entry name" value="GTPASE, IMAP FAMILY MEMBER-RELATED"/>
    <property type="match status" value="1"/>
</dbReference>
<evidence type="ECO:0000313" key="7">
    <source>
        <dbReference type="Proteomes" id="UP001557470"/>
    </source>
</evidence>
<name>A0ABD0XD68_UMBPY</name>
<dbReference type="CDD" id="cd01852">
    <property type="entry name" value="AIG1"/>
    <property type="match status" value="1"/>
</dbReference>
<sequence>MKLISRFQMQHITSGLKETTGDHNNWSVQLQSKEMAHKGEWTLILLTLYLQIFTGQCQDLVKPADLRIILLGKTGSGKSSTGNTILGREAFKTGASPESVTSQIEKQSGEVNGRNIDVIDTPGLFDTKMSKEGMKSEIVRCIEESVPGPHVFLLVLKLTRFTEEEQNTVKWIQENFGEDASLYTIVLFTHGDQLDGKSVDEFLSESKKLQKLINICGGRYYSLNKTRNLTQVTELLEMIEKMVRNNGGNPYTNEMYQEVQEQMEKRRQEKEKRKKERLKKEQERIRKDEEERINREILLNRCKLSAMASAAALGLGAAVGSPWFLAAGSIAAVVEGYNCMETYFYK</sequence>
<evidence type="ECO:0000259" key="5">
    <source>
        <dbReference type="PROSITE" id="PS51720"/>
    </source>
</evidence>
<proteinExistence type="inferred from homology"/>
<dbReference type="GO" id="GO:0005525">
    <property type="term" value="F:GTP binding"/>
    <property type="evidence" value="ECO:0007669"/>
    <property type="project" value="UniProtKB-KW"/>
</dbReference>
<dbReference type="Pfam" id="PF04548">
    <property type="entry name" value="AIG1"/>
    <property type="match status" value="1"/>
</dbReference>
<dbReference type="PROSITE" id="PS51720">
    <property type="entry name" value="G_AIG1"/>
    <property type="match status" value="1"/>
</dbReference>
<accession>A0ABD0XD68</accession>
<keyword evidence="7" id="KW-1185">Reference proteome</keyword>
<gene>
    <name evidence="6" type="ORF">UPYG_G00061340</name>
</gene>
<dbReference type="Proteomes" id="UP001557470">
    <property type="component" value="Unassembled WGS sequence"/>
</dbReference>
<evidence type="ECO:0000313" key="6">
    <source>
        <dbReference type="EMBL" id="KAL1005612.1"/>
    </source>
</evidence>
<feature type="domain" description="AIG1-type G" evidence="5">
    <location>
        <begin position="63"/>
        <end position="260"/>
    </location>
</feature>
<dbReference type="InterPro" id="IPR045058">
    <property type="entry name" value="GIMA/IAN/Toc"/>
</dbReference>
<comment type="similarity">
    <text evidence="1">Belongs to the TRAFAC class TrmE-Era-EngA-EngB-Septin-like GTPase superfamily. AIG1/Toc34/Toc159-like paraseptin GTPase family. IAN subfamily.</text>
</comment>
<dbReference type="PANTHER" id="PTHR10903:SF188">
    <property type="entry name" value="GTPASE IMAP FAMILY MEMBER 2-LIKE-RELATED"/>
    <property type="match status" value="1"/>
</dbReference>